<evidence type="ECO:0000313" key="10">
    <source>
        <dbReference type="EMBL" id="GAA0470344.1"/>
    </source>
</evidence>
<keyword evidence="8" id="KW-0472">Membrane</keyword>
<dbReference type="InterPro" id="IPR003593">
    <property type="entry name" value="AAA+_ATPase"/>
</dbReference>
<keyword evidence="6 10" id="KW-0067">ATP-binding</keyword>
<dbReference type="PROSITE" id="PS00211">
    <property type="entry name" value="ABC_TRANSPORTER_1"/>
    <property type="match status" value="1"/>
</dbReference>
<keyword evidence="5" id="KW-0547">Nucleotide-binding</keyword>
<dbReference type="Pfam" id="PF00005">
    <property type="entry name" value="ABC_tran"/>
    <property type="match status" value="1"/>
</dbReference>
<dbReference type="CDD" id="cd03225">
    <property type="entry name" value="ABC_cobalt_CbiO_domain1"/>
    <property type="match status" value="1"/>
</dbReference>
<keyword evidence="11" id="KW-1185">Reference proteome</keyword>
<evidence type="ECO:0000256" key="2">
    <source>
        <dbReference type="ARBA" id="ARBA00005417"/>
    </source>
</evidence>
<dbReference type="Gene3D" id="3.40.50.300">
    <property type="entry name" value="P-loop containing nucleotide triphosphate hydrolases"/>
    <property type="match status" value="1"/>
</dbReference>
<comment type="caution">
    <text evidence="10">The sequence shown here is derived from an EMBL/GenBank/DDBJ whole genome shotgun (WGS) entry which is preliminary data.</text>
</comment>
<dbReference type="InterPro" id="IPR027417">
    <property type="entry name" value="P-loop_NTPase"/>
</dbReference>
<dbReference type="SUPFAM" id="SSF52540">
    <property type="entry name" value="P-loop containing nucleoside triphosphate hydrolases"/>
    <property type="match status" value="1"/>
</dbReference>
<dbReference type="Proteomes" id="UP001500740">
    <property type="component" value="Unassembled WGS sequence"/>
</dbReference>
<gene>
    <name evidence="10" type="ORF">GCM10008935_27800</name>
</gene>
<reference evidence="11" key="1">
    <citation type="journal article" date="2019" name="Int. J. Syst. Evol. Microbiol.">
        <title>The Global Catalogue of Microorganisms (GCM) 10K type strain sequencing project: providing services to taxonomists for standard genome sequencing and annotation.</title>
        <authorList>
            <consortium name="The Broad Institute Genomics Platform"/>
            <consortium name="The Broad Institute Genome Sequencing Center for Infectious Disease"/>
            <person name="Wu L."/>
            <person name="Ma J."/>
        </authorList>
    </citation>
    <scope>NUCLEOTIDE SEQUENCE [LARGE SCALE GENOMIC DNA]</scope>
    <source>
        <strain evidence="11">JCM 14193</strain>
    </source>
</reference>
<evidence type="ECO:0000259" key="9">
    <source>
        <dbReference type="PROSITE" id="PS50893"/>
    </source>
</evidence>
<evidence type="ECO:0000256" key="6">
    <source>
        <dbReference type="ARBA" id="ARBA00022840"/>
    </source>
</evidence>
<accession>A0ABP3K5I0</accession>
<keyword evidence="4" id="KW-1003">Cell membrane</keyword>
<dbReference type="InterPro" id="IPR050095">
    <property type="entry name" value="ECF_ABC_transporter_ATP-bd"/>
</dbReference>
<comment type="subcellular location">
    <subcellularLocation>
        <location evidence="1">Cell membrane</location>
        <topology evidence="1">Peripheral membrane protein</topology>
    </subcellularLocation>
</comment>
<dbReference type="EMBL" id="BAAACZ010000028">
    <property type="protein sequence ID" value="GAA0470344.1"/>
    <property type="molecule type" value="Genomic_DNA"/>
</dbReference>
<dbReference type="PANTHER" id="PTHR43553:SF24">
    <property type="entry name" value="ENERGY-COUPLING FACTOR TRANSPORTER ATP-BINDING PROTEIN ECFA1"/>
    <property type="match status" value="1"/>
</dbReference>
<name>A0ABP3K5I0_9BACI</name>
<dbReference type="InterPro" id="IPR030947">
    <property type="entry name" value="EcfA_1"/>
</dbReference>
<evidence type="ECO:0000256" key="5">
    <source>
        <dbReference type="ARBA" id="ARBA00022741"/>
    </source>
</evidence>
<protein>
    <submittedName>
        <fullName evidence="10">Energy-coupling factor ABC transporter ATP-binding protein</fullName>
    </submittedName>
</protein>
<evidence type="ECO:0000256" key="1">
    <source>
        <dbReference type="ARBA" id="ARBA00004202"/>
    </source>
</evidence>
<evidence type="ECO:0000313" key="11">
    <source>
        <dbReference type="Proteomes" id="UP001500740"/>
    </source>
</evidence>
<proteinExistence type="inferred from homology"/>
<dbReference type="NCBIfam" id="TIGR04520">
    <property type="entry name" value="ECF_ATPase_1"/>
    <property type="match status" value="1"/>
</dbReference>
<feature type="domain" description="ABC transporter" evidence="9">
    <location>
        <begin position="2"/>
        <end position="236"/>
    </location>
</feature>
<dbReference type="PANTHER" id="PTHR43553">
    <property type="entry name" value="HEAVY METAL TRANSPORTER"/>
    <property type="match status" value="1"/>
</dbReference>
<dbReference type="SMART" id="SM00382">
    <property type="entry name" value="AAA"/>
    <property type="match status" value="1"/>
</dbReference>
<organism evidence="10 11">
    <name type="scientific">Alkalibacillus silvisoli</name>
    <dbReference type="NCBI Taxonomy" id="392823"/>
    <lineage>
        <taxon>Bacteria</taxon>
        <taxon>Bacillati</taxon>
        <taxon>Bacillota</taxon>
        <taxon>Bacilli</taxon>
        <taxon>Bacillales</taxon>
        <taxon>Bacillaceae</taxon>
        <taxon>Alkalibacillus</taxon>
    </lineage>
</organism>
<dbReference type="InterPro" id="IPR015856">
    <property type="entry name" value="ABC_transpr_CbiO/EcfA_su"/>
</dbReference>
<dbReference type="NCBIfam" id="NF010167">
    <property type="entry name" value="PRK13648.1"/>
    <property type="match status" value="1"/>
</dbReference>
<dbReference type="InterPro" id="IPR017871">
    <property type="entry name" value="ABC_transporter-like_CS"/>
</dbReference>
<sequence>MIEFNQVSFRYKPHTTNVIDNFNLTINRGEWIALVGHNGSGKSTVAKLINGLLMPNDGIVTVDGTQVSQESIYEIRKHVGMIFQNPENQFVGTTVIDDVAFGLENLGVPRDEMIGRIDESLKQVDMALYKWHEPIKLSGGQKQRVAIAGVLAMRPDVIVFDEATSMLDPTGKKELIQMIRSLHEKHHLTVITITHDLNEAAYADRVVALSEGEVWFQGAPRRLFQYGEKLQEVGLEPTFVTRVYSELQKHSIEIKQEPLHFKELVDELWTSYLKT</sequence>
<dbReference type="PROSITE" id="PS50893">
    <property type="entry name" value="ABC_TRANSPORTER_2"/>
    <property type="match status" value="1"/>
</dbReference>
<keyword evidence="3" id="KW-0813">Transport</keyword>
<dbReference type="GO" id="GO:0005524">
    <property type="term" value="F:ATP binding"/>
    <property type="evidence" value="ECO:0007669"/>
    <property type="project" value="UniProtKB-KW"/>
</dbReference>
<comment type="similarity">
    <text evidence="2">Belongs to the ABC transporter superfamily.</text>
</comment>
<evidence type="ECO:0000256" key="8">
    <source>
        <dbReference type="ARBA" id="ARBA00023136"/>
    </source>
</evidence>
<evidence type="ECO:0000256" key="7">
    <source>
        <dbReference type="ARBA" id="ARBA00022967"/>
    </source>
</evidence>
<keyword evidence="7" id="KW-1278">Translocase</keyword>
<evidence type="ECO:0000256" key="3">
    <source>
        <dbReference type="ARBA" id="ARBA00022448"/>
    </source>
</evidence>
<dbReference type="InterPro" id="IPR003439">
    <property type="entry name" value="ABC_transporter-like_ATP-bd"/>
</dbReference>
<evidence type="ECO:0000256" key="4">
    <source>
        <dbReference type="ARBA" id="ARBA00022475"/>
    </source>
</evidence>